<accession>A0AA38MBV0</accession>
<dbReference type="InterPro" id="IPR036452">
    <property type="entry name" value="Ribo_hydro-like"/>
</dbReference>
<dbReference type="Proteomes" id="UP001168821">
    <property type="component" value="Unassembled WGS sequence"/>
</dbReference>
<protein>
    <recommendedName>
        <fullName evidence="2">Inosine/uridine-preferring nucleoside hydrolase domain-containing protein</fullName>
    </recommendedName>
</protein>
<evidence type="ECO:0000313" key="4">
    <source>
        <dbReference type="Proteomes" id="UP001168821"/>
    </source>
</evidence>
<feature type="domain" description="Inosine/uridine-preferring nucleoside hydrolase" evidence="2">
    <location>
        <begin position="7"/>
        <end position="304"/>
    </location>
</feature>
<dbReference type="InterPro" id="IPR052775">
    <property type="entry name" value="IUN_hydrolase"/>
</dbReference>
<keyword evidence="4" id="KW-1185">Reference proteome</keyword>
<evidence type="ECO:0000259" key="2">
    <source>
        <dbReference type="Pfam" id="PF01156"/>
    </source>
</evidence>
<comment type="similarity">
    <text evidence="1">Belongs to the IUNH family.</text>
</comment>
<reference evidence="3" key="1">
    <citation type="journal article" date="2023" name="G3 (Bethesda)">
        <title>Whole genome assemblies of Zophobas morio and Tenebrio molitor.</title>
        <authorList>
            <person name="Kaur S."/>
            <person name="Stinson S.A."/>
            <person name="diCenzo G.C."/>
        </authorList>
    </citation>
    <scope>NUCLEOTIDE SEQUENCE</scope>
    <source>
        <strain evidence="3">QUZm001</strain>
    </source>
</reference>
<dbReference type="EMBL" id="JALNTZ010000005">
    <property type="protein sequence ID" value="KAJ3650753.1"/>
    <property type="molecule type" value="Genomic_DNA"/>
</dbReference>
<dbReference type="PANTHER" id="PTHR46190:SF1">
    <property type="entry name" value="SI:CH211-201H21.5"/>
    <property type="match status" value="1"/>
</dbReference>
<proteinExistence type="inferred from homology"/>
<dbReference type="AlphaFoldDB" id="A0AA38MBV0"/>
<organism evidence="3 4">
    <name type="scientific">Zophobas morio</name>
    <dbReference type="NCBI Taxonomy" id="2755281"/>
    <lineage>
        <taxon>Eukaryota</taxon>
        <taxon>Metazoa</taxon>
        <taxon>Ecdysozoa</taxon>
        <taxon>Arthropoda</taxon>
        <taxon>Hexapoda</taxon>
        <taxon>Insecta</taxon>
        <taxon>Pterygota</taxon>
        <taxon>Neoptera</taxon>
        <taxon>Endopterygota</taxon>
        <taxon>Coleoptera</taxon>
        <taxon>Polyphaga</taxon>
        <taxon>Cucujiformia</taxon>
        <taxon>Tenebrionidae</taxon>
        <taxon>Zophobas</taxon>
    </lineage>
</organism>
<dbReference type="Pfam" id="PF01156">
    <property type="entry name" value="IU_nuc_hydro"/>
    <property type="match status" value="1"/>
</dbReference>
<dbReference type="PANTHER" id="PTHR46190">
    <property type="entry name" value="SI:CH211-201H21.5-RELATED"/>
    <property type="match status" value="1"/>
</dbReference>
<dbReference type="Gene3D" id="3.90.245.10">
    <property type="entry name" value="Ribonucleoside hydrolase-like"/>
    <property type="match status" value="1"/>
</dbReference>
<comment type="caution">
    <text evidence="3">The sequence shown here is derived from an EMBL/GenBank/DDBJ whole genome shotgun (WGS) entry which is preliminary data.</text>
</comment>
<evidence type="ECO:0000256" key="1">
    <source>
        <dbReference type="ARBA" id="ARBA00009176"/>
    </source>
</evidence>
<gene>
    <name evidence="3" type="ORF">Zmor_016833</name>
</gene>
<evidence type="ECO:0000313" key="3">
    <source>
        <dbReference type="EMBL" id="KAJ3650753.1"/>
    </source>
</evidence>
<dbReference type="SUPFAM" id="SSF53590">
    <property type="entry name" value="Nucleoside hydrolase"/>
    <property type="match status" value="1"/>
</dbReference>
<name>A0AA38MBV0_9CUCU</name>
<dbReference type="GO" id="GO:0016799">
    <property type="term" value="F:hydrolase activity, hydrolyzing N-glycosyl compounds"/>
    <property type="evidence" value="ECO:0007669"/>
    <property type="project" value="InterPro"/>
</dbReference>
<dbReference type="InterPro" id="IPR001910">
    <property type="entry name" value="Inosine/uridine_hydrolase_dom"/>
</dbReference>
<sequence>MAGGARVVVDVDVGTDDYLALLVLLHADGRGDIKIEGIVCTAGNTTIENVCVNVVRLLETVGRTDIPVWRGAGRQFIPIAEGIDSNFHGADGFGGLEYETQPDVSVIRKGPAAAAVADLVLRNPGEITLICLAPLTNLALSLRLYDDFAGAIKELWIMGGNYTARGNVTSTAEFNFYFDPEAAFIVLESITKPIFILTWETCLYPKIPMDWRFNVFGVKNNPAIQLLTKADRNIYRKSDFWLPCDAFLAAAFVNPGKIITKTSRHNASIELHGSQTRGQVVLDHSKTKKENVTIIEQINTELFQEMLMQL</sequence>